<proteinExistence type="predicted"/>
<name>A0ABS8W0R5_DATST</name>
<feature type="non-terminal residue" evidence="2">
    <location>
        <position position="1"/>
    </location>
</feature>
<keyword evidence="3" id="KW-1185">Reference proteome</keyword>
<evidence type="ECO:0000313" key="2">
    <source>
        <dbReference type="EMBL" id="MCE2055063.1"/>
    </source>
</evidence>
<evidence type="ECO:0000256" key="1">
    <source>
        <dbReference type="SAM" id="MobiDB-lite"/>
    </source>
</evidence>
<comment type="caution">
    <text evidence="2">The sequence shown here is derived from an EMBL/GenBank/DDBJ whole genome shotgun (WGS) entry which is preliminary data.</text>
</comment>
<dbReference type="PANTHER" id="PTHR34396">
    <property type="entry name" value="OS03G0264950 PROTEIN-RELATED"/>
    <property type="match status" value="1"/>
</dbReference>
<organism evidence="2 3">
    <name type="scientific">Datura stramonium</name>
    <name type="common">Jimsonweed</name>
    <name type="synonym">Common thornapple</name>
    <dbReference type="NCBI Taxonomy" id="4076"/>
    <lineage>
        <taxon>Eukaryota</taxon>
        <taxon>Viridiplantae</taxon>
        <taxon>Streptophyta</taxon>
        <taxon>Embryophyta</taxon>
        <taxon>Tracheophyta</taxon>
        <taxon>Spermatophyta</taxon>
        <taxon>Magnoliopsida</taxon>
        <taxon>eudicotyledons</taxon>
        <taxon>Gunneridae</taxon>
        <taxon>Pentapetalae</taxon>
        <taxon>asterids</taxon>
        <taxon>lamiids</taxon>
        <taxon>Solanales</taxon>
        <taxon>Solanaceae</taxon>
        <taxon>Solanoideae</taxon>
        <taxon>Datureae</taxon>
        <taxon>Datura</taxon>
    </lineage>
</organism>
<feature type="region of interest" description="Disordered" evidence="1">
    <location>
        <begin position="66"/>
        <end position="85"/>
    </location>
</feature>
<reference evidence="2 3" key="1">
    <citation type="journal article" date="2021" name="BMC Genomics">
        <title>Datura genome reveals duplications of psychoactive alkaloid biosynthetic genes and high mutation rate following tissue culture.</title>
        <authorList>
            <person name="Rajewski A."/>
            <person name="Carter-House D."/>
            <person name="Stajich J."/>
            <person name="Litt A."/>
        </authorList>
    </citation>
    <scope>NUCLEOTIDE SEQUENCE [LARGE SCALE GENOMIC DNA]</scope>
    <source>
        <strain evidence="2">AR-01</strain>
    </source>
</reference>
<gene>
    <name evidence="2" type="ORF">HAX54_041873</name>
</gene>
<dbReference type="InterPro" id="IPR053031">
    <property type="entry name" value="Cuticle_assoc_protein"/>
</dbReference>
<evidence type="ECO:0000313" key="3">
    <source>
        <dbReference type="Proteomes" id="UP000823775"/>
    </source>
</evidence>
<accession>A0ABS8W0R5</accession>
<dbReference type="PANTHER" id="PTHR34396:SF25">
    <property type="entry name" value="BOUNDARY ELEMENT ASSOCIATED FACTOR"/>
    <property type="match status" value="1"/>
</dbReference>
<sequence length="120" mass="13387">IIMETQDKQNPSCSSSNIIPIANANEMPSQANEAIDEYCGARIKSTRNFGTSSMLDSIRRYCKKPSNLEIEDGSGGDDGSRPHYFDEDVSRRELTHAIILHEYPLSNVDHVGFRKLIASL</sequence>
<dbReference type="EMBL" id="JACEIK010006087">
    <property type="protein sequence ID" value="MCE2055063.1"/>
    <property type="molecule type" value="Genomic_DNA"/>
</dbReference>
<dbReference type="Proteomes" id="UP000823775">
    <property type="component" value="Unassembled WGS sequence"/>
</dbReference>
<protein>
    <submittedName>
        <fullName evidence="2">Uncharacterized protein</fullName>
    </submittedName>
</protein>